<dbReference type="STRING" id="1965070.A0A3S3P869"/>
<dbReference type="Pfam" id="PF01421">
    <property type="entry name" value="Reprolysin"/>
    <property type="match status" value="1"/>
</dbReference>
<evidence type="ECO:0000313" key="12">
    <source>
        <dbReference type="EMBL" id="RWS14264.1"/>
    </source>
</evidence>
<feature type="compositionally biased region" description="Polar residues" evidence="8">
    <location>
        <begin position="569"/>
        <end position="587"/>
    </location>
</feature>
<evidence type="ECO:0000313" key="13">
    <source>
        <dbReference type="Proteomes" id="UP000285301"/>
    </source>
</evidence>
<evidence type="ECO:0000256" key="9">
    <source>
        <dbReference type="SAM" id="Phobius"/>
    </source>
</evidence>
<dbReference type="EMBL" id="NCKU01000764">
    <property type="protein sequence ID" value="RWS14264.1"/>
    <property type="molecule type" value="Genomic_DNA"/>
</dbReference>
<evidence type="ECO:0000256" key="8">
    <source>
        <dbReference type="SAM" id="MobiDB-lite"/>
    </source>
</evidence>
<name>A0A3S3P869_9ACAR</name>
<gene>
    <name evidence="12" type="ORF">B4U79_05789</name>
</gene>
<feature type="binding site" evidence="7">
    <location>
        <position position="186"/>
    </location>
    <ligand>
        <name>Zn(2+)</name>
        <dbReference type="ChEBI" id="CHEBI:29105"/>
        <note>catalytic</note>
    </ligand>
</feature>
<keyword evidence="9" id="KW-1133">Transmembrane helix</keyword>
<dbReference type="OrthoDB" id="6426956at2759"/>
<dbReference type="Gene3D" id="3.40.390.10">
    <property type="entry name" value="Collagenase (Catalytic Domain)"/>
    <property type="match status" value="1"/>
</dbReference>
<reference evidence="12 13" key="1">
    <citation type="journal article" date="2018" name="Gigascience">
        <title>Genomes of trombidid mites reveal novel predicted allergens and laterally-transferred genes associated with secondary metabolism.</title>
        <authorList>
            <person name="Dong X."/>
            <person name="Chaisiri K."/>
            <person name="Xia D."/>
            <person name="Armstrong S.D."/>
            <person name="Fang Y."/>
            <person name="Donnelly M.J."/>
            <person name="Kadowaki T."/>
            <person name="McGarry J.W."/>
            <person name="Darby A.C."/>
            <person name="Makepeace B.L."/>
        </authorList>
    </citation>
    <scope>NUCLEOTIDE SEQUENCE [LARGE SCALE GENOMIC DNA]</scope>
    <source>
        <strain evidence="12">UoL-WK</strain>
    </source>
</reference>
<dbReference type="PROSITE" id="PS50214">
    <property type="entry name" value="DISINTEGRIN_2"/>
    <property type="match status" value="1"/>
</dbReference>
<dbReference type="SUPFAM" id="SSF55486">
    <property type="entry name" value="Metalloproteases ('zincins'), catalytic domain"/>
    <property type="match status" value="1"/>
</dbReference>
<evidence type="ECO:0000256" key="1">
    <source>
        <dbReference type="ARBA" id="ARBA00022670"/>
    </source>
</evidence>
<keyword evidence="2" id="KW-0378">Hydrolase</keyword>
<keyword evidence="12" id="KW-0401">Integrin</keyword>
<dbReference type="Pfam" id="PF00200">
    <property type="entry name" value="Disintegrin"/>
    <property type="match status" value="1"/>
</dbReference>
<dbReference type="SUPFAM" id="SSF57552">
    <property type="entry name" value="Blood coagulation inhibitor (disintegrin)"/>
    <property type="match status" value="1"/>
</dbReference>
<dbReference type="Pfam" id="PF08516">
    <property type="entry name" value="ADAM_CR"/>
    <property type="match status" value="1"/>
</dbReference>
<dbReference type="Proteomes" id="UP000285301">
    <property type="component" value="Unassembled WGS sequence"/>
</dbReference>
<dbReference type="InterPro" id="IPR001590">
    <property type="entry name" value="Peptidase_M12B"/>
</dbReference>
<keyword evidence="9" id="KW-0812">Transmembrane</keyword>
<sequence>MSVVRWRNTYLIDKKLKCGFDPKVSSSTRSKRSAVHGFSQIDSNTRFVELILVNDFRVFHENGRSVQTLHEENKKIANIINAYYRQLNVIVILVDIVIWEKYDEIEITPNTNRTLREFLHYREVSLVPKIKHDNAQLITGVKLEGDIVGKAIKGGICDTRNSGGINYYHSKVISLIATTIAHEMGHNFGMEHDGKGCECPKKSSCIMAESVSHMSPTAWSSCSKKVMNSVFSRASLECLRDEPSKVIGPSCGNGVLESGEECDCDQPSCSKCCDQKTCKLKPGAECGTGICCDLDNCKIIKENKVCRSARSDCDVVEYCDGKSEFCPKNAIKHNGYECSDGYCFNGHCISNEKHCKSLWGAEAIVADDACFQYNVKGQSDGNCGYDYEQNRFIPCYESNVLCGLLFCDTFSQTLFYDGEYTSATLSTRTLTSSTKKVQCRSTIIKNGRNFVNPGLVPNGGSCGKQRICVNQQCVNVSEVFDSNRCPSCGKNQICGNDGVCHCAIANCDKSSLATIGYIALILLILIGIAAISYYQYNKRWRRRKPTLSPKSGKAPRGTQIGRSLPISAPLNTMSGVSPNNQISTISKKVQRMPHRPAPPPPPPPSTKKPSATASNGVHSIKLNATAKDELQVKFVNRGTQGSGKVSQLTKMFEQNS</sequence>
<protein>
    <submittedName>
        <fullName evidence="12">Disintegrin and metalloproteinase domain-containing protein 12-like protein</fullName>
    </submittedName>
</protein>
<proteinExistence type="predicted"/>
<evidence type="ECO:0000256" key="3">
    <source>
        <dbReference type="ARBA" id="ARBA00022833"/>
    </source>
</evidence>
<evidence type="ECO:0000256" key="7">
    <source>
        <dbReference type="PROSITE-ProRule" id="PRU00276"/>
    </source>
</evidence>
<keyword evidence="13" id="KW-1185">Reference proteome</keyword>
<dbReference type="AlphaFoldDB" id="A0A3S3P869"/>
<feature type="active site" evidence="7">
    <location>
        <position position="183"/>
    </location>
</feature>
<dbReference type="CDD" id="cd04269">
    <property type="entry name" value="ZnMc_adamalysin_II_like"/>
    <property type="match status" value="1"/>
</dbReference>
<dbReference type="PANTHER" id="PTHR11905">
    <property type="entry name" value="ADAM A DISINTEGRIN AND METALLOPROTEASE DOMAIN"/>
    <property type="match status" value="1"/>
</dbReference>
<evidence type="ECO:0000259" key="11">
    <source>
        <dbReference type="PROSITE" id="PS50215"/>
    </source>
</evidence>
<feature type="binding site" evidence="7">
    <location>
        <position position="192"/>
    </location>
    <ligand>
        <name>Zn(2+)</name>
        <dbReference type="ChEBI" id="CHEBI:29105"/>
        <note>catalytic</note>
    </ligand>
</feature>
<dbReference type="GO" id="GO:0007229">
    <property type="term" value="P:integrin-mediated signaling pathway"/>
    <property type="evidence" value="ECO:0007669"/>
    <property type="project" value="UniProtKB-KW"/>
</dbReference>
<dbReference type="SMART" id="SM00608">
    <property type="entry name" value="ACR"/>
    <property type="match status" value="1"/>
</dbReference>
<dbReference type="GO" id="GO:0046872">
    <property type="term" value="F:metal ion binding"/>
    <property type="evidence" value="ECO:0007669"/>
    <property type="project" value="UniProtKB-KW"/>
</dbReference>
<keyword evidence="1" id="KW-0645">Protease</keyword>
<dbReference type="SMART" id="SM00050">
    <property type="entry name" value="DISIN"/>
    <property type="match status" value="1"/>
</dbReference>
<dbReference type="PROSITE" id="PS50215">
    <property type="entry name" value="ADAM_MEPRO"/>
    <property type="match status" value="1"/>
</dbReference>
<evidence type="ECO:0000256" key="2">
    <source>
        <dbReference type="ARBA" id="ARBA00022801"/>
    </source>
</evidence>
<comment type="caution">
    <text evidence="12">The sequence shown here is derived from an EMBL/GenBank/DDBJ whole genome shotgun (WGS) entry which is preliminary data.</text>
</comment>
<keyword evidence="7" id="KW-0479">Metal-binding</keyword>
<dbReference type="InterPro" id="IPR024079">
    <property type="entry name" value="MetalloPept_cat_dom_sf"/>
</dbReference>
<keyword evidence="4" id="KW-0482">Metalloprotease</keyword>
<feature type="domain" description="Disintegrin" evidence="10">
    <location>
        <begin position="248"/>
        <end position="334"/>
    </location>
</feature>
<dbReference type="InterPro" id="IPR001762">
    <property type="entry name" value="Disintegrin_dom"/>
</dbReference>
<feature type="transmembrane region" description="Helical" evidence="9">
    <location>
        <begin position="515"/>
        <end position="534"/>
    </location>
</feature>
<dbReference type="PANTHER" id="PTHR11905:SF159">
    <property type="entry name" value="ADAM METALLOPROTEASE"/>
    <property type="match status" value="1"/>
</dbReference>
<feature type="region of interest" description="Disordered" evidence="8">
    <location>
        <begin position="543"/>
        <end position="624"/>
    </location>
</feature>
<dbReference type="InterPro" id="IPR036436">
    <property type="entry name" value="Disintegrin_dom_sf"/>
</dbReference>
<feature type="region of interest" description="Disordered" evidence="8">
    <location>
        <begin position="637"/>
        <end position="656"/>
    </location>
</feature>
<evidence type="ECO:0000256" key="5">
    <source>
        <dbReference type="ARBA" id="ARBA00023157"/>
    </source>
</evidence>
<feature type="domain" description="Peptidase M12B" evidence="11">
    <location>
        <begin position="46"/>
        <end position="243"/>
    </location>
</feature>
<comment type="caution">
    <text evidence="7">Lacks conserved residue(s) required for the propagation of feature annotation.</text>
</comment>
<evidence type="ECO:0000256" key="6">
    <source>
        <dbReference type="PROSITE-ProRule" id="PRU00068"/>
    </source>
</evidence>
<dbReference type="GO" id="GO:0004222">
    <property type="term" value="F:metalloendopeptidase activity"/>
    <property type="evidence" value="ECO:0007669"/>
    <property type="project" value="InterPro"/>
</dbReference>
<keyword evidence="9" id="KW-0472">Membrane</keyword>
<feature type="compositionally biased region" description="Pro residues" evidence="8">
    <location>
        <begin position="595"/>
        <end position="606"/>
    </location>
</feature>
<organism evidence="12 13">
    <name type="scientific">Dinothrombium tinctorium</name>
    <dbReference type="NCBI Taxonomy" id="1965070"/>
    <lineage>
        <taxon>Eukaryota</taxon>
        <taxon>Metazoa</taxon>
        <taxon>Ecdysozoa</taxon>
        <taxon>Arthropoda</taxon>
        <taxon>Chelicerata</taxon>
        <taxon>Arachnida</taxon>
        <taxon>Acari</taxon>
        <taxon>Acariformes</taxon>
        <taxon>Trombidiformes</taxon>
        <taxon>Prostigmata</taxon>
        <taxon>Anystina</taxon>
        <taxon>Parasitengona</taxon>
        <taxon>Trombidioidea</taxon>
        <taxon>Trombidiidae</taxon>
        <taxon>Dinothrombium</taxon>
    </lineage>
</organism>
<dbReference type="InterPro" id="IPR034027">
    <property type="entry name" value="Reprolysin_adamalysin"/>
</dbReference>
<keyword evidence="3 7" id="KW-0862">Zinc</keyword>
<evidence type="ECO:0000259" key="10">
    <source>
        <dbReference type="PROSITE" id="PS50214"/>
    </source>
</evidence>
<keyword evidence="5 6" id="KW-1015">Disulfide bond</keyword>
<evidence type="ECO:0000256" key="4">
    <source>
        <dbReference type="ARBA" id="ARBA00023049"/>
    </source>
</evidence>
<dbReference type="Gene3D" id="4.10.70.10">
    <property type="entry name" value="Disintegrin domain"/>
    <property type="match status" value="1"/>
</dbReference>
<dbReference type="GO" id="GO:0006508">
    <property type="term" value="P:proteolysis"/>
    <property type="evidence" value="ECO:0007669"/>
    <property type="project" value="UniProtKB-KW"/>
</dbReference>
<dbReference type="InterPro" id="IPR006586">
    <property type="entry name" value="ADAM_Cys-rich"/>
</dbReference>
<feature type="binding site" evidence="7">
    <location>
        <position position="182"/>
    </location>
    <ligand>
        <name>Zn(2+)</name>
        <dbReference type="ChEBI" id="CHEBI:29105"/>
        <note>catalytic</note>
    </ligand>
</feature>
<accession>A0A3S3P869</accession>
<dbReference type="FunFam" id="3.40.390.10:FF:000002">
    <property type="entry name" value="Disintegrin and metalloproteinase domain-containing protein 22"/>
    <property type="match status" value="1"/>
</dbReference>
<feature type="disulfide bond" evidence="6">
    <location>
        <begin position="306"/>
        <end position="326"/>
    </location>
</feature>